<reference evidence="2" key="2">
    <citation type="submission" date="2020-11" db="EMBL/GenBank/DDBJ databases">
        <authorList>
            <person name="McCartney M.A."/>
            <person name="Auch B."/>
            <person name="Kono T."/>
            <person name="Mallez S."/>
            <person name="Becker A."/>
            <person name="Gohl D.M."/>
            <person name="Silverstein K.A.T."/>
            <person name="Koren S."/>
            <person name="Bechman K.B."/>
            <person name="Herman A."/>
            <person name="Abrahante J.E."/>
            <person name="Garbe J."/>
        </authorList>
    </citation>
    <scope>NUCLEOTIDE SEQUENCE</scope>
    <source>
        <strain evidence="2">Duluth1</strain>
        <tissue evidence="2">Whole animal</tissue>
    </source>
</reference>
<organism evidence="2 3">
    <name type="scientific">Dreissena polymorpha</name>
    <name type="common">Zebra mussel</name>
    <name type="synonym">Mytilus polymorpha</name>
    <dbReference type="NCBI Taxonomy" id="45954"/>
    <lineage>
        <taxon>Eukaryota</taxon>
        <taxon>Metazoa</taxon>
        <taxon>Spiralia</taxon>
        <taxon>Lophotrochozoa</taxon>
        <taxon>Mollusca</taxon>
        <taxon>Bivalvia</taxon>
        <taxon>Autobranchia</taxon>
        <taxon>Heteroconchia</taxon>
        <taxon>Euheterodonta</taxon>
        <taxon>Imparidentia</taxon>
        <taxon>Neoheterodontei</taxon>
        <taxon>Myida</taxon>
        <taxon>Dreissenoidea</taxon>
        <taxon>Dreissenidae</taxon>
        <taxon>Dreissena</taxon>
    </lineage>
</organism>
<keyword evidence="1" id="KW-0812">Transmembrane</keyword>
<dbReference type="Proteomes" id="UP000828390">
    <property type="component" value="Unassembled WGS sequence"/>
</dbReference>
<evidence type="ECO:0000313" key="2">
    <source>
        <dbReference type="EMBL" id="KAH3727989.1"/>
    </source>
</evidence>
<protein>
    <submittedName>
        <fullName evidence="2">Uncharacterized protein</fullName>
    </submittedName>
</protein>
<comment type="caution">
    <text evidence="2">The sequence shown here is derived from an EMBL/GenBank/DDBJ whole genome shotgun (WGS) entry which is preliminary data.</text>
</comment>
<name>A0A9D4HQS1_DREPO</name>
<gene>
    <name evidence="2" type="ORF">DPMN_053935</name>
</gene>
<keyword evidence="3" id="KW-1185">Reference proteome</keyword>
<feature type="transmembrane region" description="Helical" evidence="1">
    <location>
        <begin position="83"/>
        <end position="99"/>
    </location>
</feature>
<accession>A0A9D4HQS1</accession>
<keyword evidence="1" id="KW-0472">Membrane</keyword>
<dbReference type="EMBL" id="JAIWYP010000012">
    <property type="protein sequence ID" value="KAH3727989.1"/>
    <property type="molecule type" value="Genomic_DNA"/>
</dbReference>
<proteinExistence type="predicted"/>
<evidence type="ECO:0000313" key="3">
    <source>
        <dbReference type="Proteomes" id="UP000828390"/>
    </source>
</evidence>
<dbReference type="AlphaFoldDB" id="A0A9D4HQS1"/>
<feature type="transmembrane region" description="Helical" evidence="1">
    <location>
        <begin position="105"/>
        <end position="122"/>
    </location>
</feature>
<sequence length="123" mass="13580">MPFARCSMASHVTFATNGSNAPAIQFEGSRPQVLLLCVVPASASPAGARGNRAGPTQPAWPAMGRIRPAGTDHRGFPHQDRRLLMMMMMMMMMGYINLSPHDDDYHVTLMIIMISIIMMMNML</sequence>
<evidence type="ECO:0000256" key="1">
    <source>
        <dbReference type="SAM" id="Phobius"/>
    </source>
</evidence>
<keyword evidence="1" id="KW-1133">Transmembrane helix</keyword>
<reference evidence="2" key="1">
    <citation type="journal article" date="2019" name="bioRxiv">
        <title>The Genome of the Zebra Mussel, Dreissena polymorpha: A Resource for Invasive Species Research.</title>
        <authorList>
            <person name="McCartney M.A."/>
            <person name="Auch B."/>
            <person name="Kono T."/>
            <person name="Mallez S."/>
            <person name="Zhang Y."/>
            <person name="Obille A."/>
            <person name="Becker A."/>
            <person name="Abrahante J.E."/>
            <person name="Garbe J."/>
            <person name="Badalamenti J.P."/>
            <person name="Herman A."/>
            <person name="Mangelson H."/>
            <person name="Liachko I."/>
            <person name="Sullivan S."/>
            <person name="Sone E.D."/>
            <person name="Koren S."/>
            <person name="Silverstein K.A.T."/>
            <person name="Beckman K.B."/>
            <person name="Gohl D.M."/>
        </authorList>
    </citation>
    <scope>NUCLEOTIDE SEQUENCE</scope>
    <source>
        <strain evidence="2">Duluth1</strain>
        <tissue evidence="2">Whole animal</tissue>
    </source>
</reference>